<comment type="caution">
    <text evidence="6">The sequence shown here is derived from an EMBL/GenBank/DDBJ whole genome shotgun (WGS) entry which is preliminary data.</text>
</comment>
<dbReference type="GO" id="GO:0005783">
    <property type="term" value="C:endoplasmic reticulum"/>
    <property type="evidence" value="ECO:0007669"/>
    <property type="project" value="TreeGrafter"/>
</dbReference>
<protein>
    <recommendedName>
        <fullName evidence="5">Thioredoxin domain-containing protein</fullName>
    </recommendedName>
</protein>
<sequence>MKFLTTLLLAAILTLTNAGAILGNDGVKEILVGEMSGGKTLFVKFYAPWCTHWDTLMKDWTDSDVALVMEVDCTSEDGEQEICEFFGVESFPTILYGSSLDLQIYDGGRTYEELSEFAKENLVPTCSVKNPDLCDDDVKESMEEYFSKTTTALEIYIQQQEAKLNEIEEEYLEELEKLQEKFNELKQERDEEMAAIRNSKTGLKIMLSVLSAKTTDESIESEL</sequence>
<keyword evidence="2 4" id="KW-0732">Signal</keyword>
<dbReference type="InterPro" id="IPR036249">
    <property type="entry name" value="Thioredoxin-like_sf"/>
</dbReference>
<feature type="domain" description="Thioredoxin" evidence="5">
    <location>
        <begin position="9"/>
        <end position="123"/>
    </location>
</feature>
<evidence type="ECO:0000259" key="5">
    <source>
        <dbReference type="PROSITE" id="PS51352"/>
    </source>
</evidence>
<organism evidence="6 7">
    <name type="scientific">Cylindrotheca closterium</name>
    <dbReference type="NCBI Taxonomy" id="2856"/>
    <lineage>
        <taxon>Eukaryota</taxon>
        <taxon>Sar</taxon>
        <taxon>Stramenopiles</taxon>
        <taxon>Ochrophyta</taxon>
        <taxon>Bacillariophyta</taxon>
        <taxon>Bacillariophyceae</taxon>
        <taxon>Bacillariophycidae</taxon>
        <taxon>Bacillariales</taxon>
        <taxon>Bacillariaceae</taxon>
        <taxon>Cylindrotheca</taxon>
    </lineage>
</organism>
<evidence type="ECO:0000256" key="4">
    <source>
        <dbReference type="SAM" id="SignalP"/>
    </source>
</evidence>
<dbReference type="EMBL" id="CAKOGP040001980">
    <property type="protein sequence ID" value="CAJ1959072.1"/>
    <property type="molecule type" value="Genomic_DNA"/>
</dbReference>
<dbReference type="PANTHER" id="PTHR45672">
    <property type="entry name" value="PROTEIN DISULFIDE-ISOMERASE C17H9.14C-RELATED"/>
    <property type="match status" value="1"/>
</dbReference>
<evidence type="ECO:0000313" key="7">
    <source>
        <dbReference type="Proteomes" id="UP001295423"/>
    </source>
</evidence>
<feature type="chain" id="PRO_5041948574" description="Thioredoxin domain-containing protein" evidence="4">
    <location>
        <begin position="19"/>
        <end position="223"/>
    </location>
</feature>
<dbReference type="GO" id="GO:0003756">
    <property type="term" value="F:protein disulfide isomerase activity"/>
    <property type="evidence" value="ECO:0007669"/>
    <property type="project" value="TreeGrafter"/>
</dbReference>
<keyword evidence="3" id="KW-0175">Coiled coil</keyword>
<dbReference type="InterPro" id="IPR051063">
    <property type="entry name" value="PDI"/>
</dbReference>
<feature type="signal peptide" evidence="4">
    <location>
        <begin position="1"/>
        <end position="18"/>
    </location>
</feature>
<dbReference type="InterPro" id="IPR013766">
    <property type="entry name" value="Thioredoxin_domain"/>
</dbReference>
<name>A0AAD2JKG3_9STRA</name>
<dbReference type="SUPFAM" id="SSF52833">
    <property type="entry name" value="Thioredoxin-like"/>
    <property type="match status" value="1"/>
</dbReference>
<dbReference type="Pfam" id="PF00085">
    <property type="entry name" value="Thioredoxin"/>
    <property type="match status" value="1"/>
</dbReference>
<evidence type="ECO:0000256" key="3">
    <source>
        <dbReference type="SAM" id="Coils"/>
    </source>
</evidence>
<dbReference type="GO" id="GO:0006457">
    <property type="term" value="P:protein folding"/>
    <property type="evidence" value="ECO:0007669"/>
    <property type="project" value="TreeGrafter"/>
</dbReference>
<feature type="coiled-coil region" evidence="3">
    <location>
        <begin position="150"/>
        <end position="195"/>
    </location>
</feature>
<dbReference type="PANTHER" id="PTHR45672:SF3">
    <property type="entry name" value="THIOREDOXIN DOMAIN-CONTAINING PROTEIN 5"/>
    <property type="match status" value="1"/>
</dbReference>
<dbReference type="CDD" id="cd02961">
    <property type="entry name" value="PDI_a_family"/>
    <property type="match status" value="1"/>
</dbReference>
<dbReference type="Proteomes" id="UP001295423">
    <property type="component" value="Unassembled WGS sequence"/>
</dbReference>
<comment type="similarity">
    <text evidence="1">Belongs to the protein disulfide isomerase family.</text>
</comment>
<keyword evidence="7" id="KW-1185">Reference proteome</keyword>
<evidence type="ECO:0000256" key="2">
    <source>
        <dbReference type="ARBA" id="ARBA00022729"/>
    </source>
</evidence>
<reference evidence="6" key="1">
    <citation type="submission" date="2023-08" db="EMBL/GenBank/DDBJ databases">
        <authorList>
            <person name="Audoor S."/>
            <person name="Bilcke G."/>
        </authorList>
    </citation>
    <scope>NUCLEOTIDE SEQUENCE</scope>
</reference>
<evidence type="ECO:0000256" key="1">
    <source>
        <dbReference type="ARBA" id="ARBA00006347"/>
    </source>
</evidence>
<dbReference type="Gene3D" id="3.40.30.10">
    <property type="entry name" value="Glutaredoxin"/>
    <property type="match status" value="1"/>
</dbReference>
<evidence type="ECO:0000313" key="6">
    <source>
        <dbReference type="EMBL" id="CAJ1959072.1"/>
    </source>
</evidence>
<accession>A0AAD2JKG3</accession>
<proteinExistence type="inferred from homology"/>
<dbReference type="AlphaFoldDB" id="A0AAD2JKG3"/>
<gene>
    <name evidence="6" type="ORF">CYCCA115_LOCUS17496</name>
</gene>
<dbReference type="PROSITE" id="PS51352">
    <property type="entry name" value="THIOREDOXIN_2"/>
    <property type="match status" value="1"/>
</dbReference>